<accession>C8W6A3</accession>
<dbReference type="EMBL" id="CP001720">
    <property type="protein sequence ID" value="ACV62192.1"/>
    <property type="molecule type" value="Genomic_DNA"/>
</dbReference>
<sequence>MAHQLPTRFEDAVEGFGETSNNLPNTFWKVKSISFEEWLAVYSVKGVGEEKLFPTLPDAERWVKEMAYNKAFSLGGF</sequence>
<evidence type="ECO:0000313" key="2">
    <source>
        <dbReference type="Proteomes" id="UP000002217"/>
    </source>
</evidence>
<reference evidence="1 2" key="1">
    <citation type="journal article" date="2009" name="Stand. Genomic Sci.">
        <title>Complete genome sequence of Desulfotomaculum acetoxidans type strain (5575).</title>
        <authorList>
            <person name="Spring S."/>
            <person name="Lapidus A."/>
            <person name="Schroder M."/>
            <person name="Gleim D."/>
            <person name="Sims D."/>
            <person name="Meincke L."/>
            <person name="Glavina Del Rio T."/>
            <person name="Tice H."/>
            <person name="Copeland A."/>
            <person name="Cheng J.F."/>
            <person name="Lucas S."/>
            <person name="Chen F."/>
            <person name="Nolan M."/>
            <person name="Bruce D."/>
            <person name="Goodwin L."/>
            <person name="Pitluck S."/>
            <person name="Ivanova N."/>
            <person name="Mavromatis K."/>
            <person name="Mikhailova N."/>
            <person name="Pati A."/>
            <person name="Chen A."/>
            <person name="Palaniappan K."/>
            <person name="Land M."/>
            <person name="Hauser L."/>
            <person name="Chang Y.J."/>
            <person name="Jeffries C.D."/>
            <person name="Chain P."/>
            <person name="Saunders E."/>
            <person name="Brettin T."/>
            <person name="Detter J.C."/>
            <person name="Goker M."/>
            <person name="Bristow J."/>
            <person name="Eisen J.A."/>
            <person name="Markowitz V."/>
            <person name="Hugenholtz P."/>
            <person name="Kyrpides N.C."/>
            <person name="Klenk H.P."/>
            <person name="Han C."/>
        </authorList>
    </citation>
    <scope>NUCLEOTIDE SEQUENCE [LARGE SCALE GENOMIC DNA]</scope>
    <source>
        <strain evidence="2">ATCC 49208 / DSM 771 / VKM B-1644</strain>
    </source>
</reference>
<proteinExistence type="predicted"/>
<name>C8W6A3_DESAS</name>
<evidence type="ECO:0000313" key="1">
    <source>
        <dbReference type="EMBL" id="ACV62192.1"/>
    </source>
</evidence>
<keyword evidence="2" id="KW-1185">Reference proteome</keyword>
<protein>
    <submittedName>
        <fullName evidence="1">Uncharacterized protein</fullName>
    </submittedName>
</protein>
<dbReference type="AlphaFoldDB" id="C8W6A3"/>
<dbReference type="Proteomes" id="UP000002217">
    <property type="component" value="Chromosome"/>
</dbReference>
<organism evidence="1 2">
    <name type="scientific">Desulfofarcimen acetoxidans (strain ATCC 49208 / DSM 771 / KCTC 5769 / VKM B-1644 / 5575)</name>
    <name type="common">Desulfotomaculum acetoxidans</name>
    <dbReference type="NCBI Taxonomy" id="485916"/>
    <lineage>
        <taxon>Bacteria</taxon>
        <taxon>Bacillati</taxon>
        <taxon>Bacillota</taxon>
        <taxon>Clostridia</taxon>
        <taxon>Eubacteriales</taxon>
        <taxon>Peptococcaceae</taxon>
        <taxon>Desulfofarcimen</taxon>
    </lineage>
</organism>
<dbReference type="KEGG" id="dae:Dtox_1310"/>
<dbReference type="HOGENOM" id="CLU_2632312_0_0_9"/>
<dbReference type="OrthoDB" id="1786950at2"/>
<gene>
    <name evidence="1" type="ordered locus">Dtox_1310</name>
</gene>
<dbReference type="RefSeq" id="WP_015756907.1">
    <property type="nucleotide sequence ID" value="NC_013216.1"/>
</dbReference>